<feature type="region of interest" description="Disordered" evidence="2">
    <location>
        <begin position="1"/>
        <end position="22"/>
    </location>
</feature>
<reference evidence="3" key="1">
    <citation type="submission" date="2019-10" db="EMBL/GenBank/DDBJ databases">
        <authorList>
            <person name="Zhang R."/>
            <person name="Pan Y."/>
            <person name="Wang J."/>
            <person name="Ma R."/>
            <person name="Yu S."/>
        </authorList>
    </citation>
    <scope>NUCLEOTIDE SEQUENCE</scope>
    <source>
        <strain evidence="3">LA-IB0</strain>
        <tissue evidence="3">Leaf</tissue>
    </source>
</reference>
<dbReference type="PANTHER" id="PTHR34449">
    <property type="entry name" value="RHO TERMINATION FACTOR"/>
    <property type="match status" value="1"/>
</dbReference>
<name>A0AAV6WWF6_9LAMI</name>
<accession>A0AAV6WWF6</accession>
<gene>
    <name evidence="3" type="ORF">BUALT_Bualt12G0021400</name>
</gene>
<evidence type="ECO:0000313" key="4">
    <source>
        <dbReference type="Proteomes" id="UP000826271"/>
    </source>
</evidence>
<keyword evidence="4" id="KW-1185">Reference proteome</keyword>
<dbReference type="AlphaFoldDB" id="A0AAV6WWF6"/>
<organism evidence="3 4">
    <name type="scientific">Buddleja alternifolia</name>
    <dbReference type="NCBI Taxonomy" id="168488"/>
    <lineage>
        <taxon>Eukaryota</taxon>
        <taxon>Viridiplantae</taxon>
        <taxon>Streptophyta</taxon>
        <taxon>Embryophyta</taxon>
        <taxon>Tracheophyta</taxon>
        <taxon>Spermatophyta</taxon>
        <taxon>Magnoliopsida</taxon>
        <taxon>eudicotyledons</taxon>
        <taxon>Gunneridae</taxon>
        <taxon>Pentapetalae</taxon>
        <taxon>asterids</taxon>
        <taxon>lamiids</taxon>
        <taxon>Lamiales</taxon>
        <taxon>Scrophulariaceae</taxon>
        <taxon>Buddlejeae</taxon>
        <taxon>Buddleja</taxon>
    </lineage>
</organism>
<evidence type="ECO:0000256" key="2">
    <source>
        <dbReference type="SAM" id="MobiDB-lite"/>
    </source>
</evidence>
<sequence length="502" mass="57517">MDLSLWDPPDDHGYPTLSSSNQSRYDTEDHWNYYFSLGYGRDMIEEDVLNEKSCVQVLRKLIDKADEEIIKLEEDIVMLQCQLAWVDEDWSKQCSGALGKEIGDLDILVQIRKEITDAHFNVQVEPRRKRSYIVKETVISKAKDTQHRFENEGKVANSYLESRETEIKISETVQSIYQPADVILASQLDHVKQLTEDSSKTRKSKAYTHAINKNPVSQKPSVGIIIRETNKVHERTEAMEAPATDKCDVEGVPVNSSLPMKDVHRLTLNDLHIIARKRKMRRYSNLRKKELQKLLGLEPRDSCSLVPLPPLQPFNPMVEMRKRRDTVKEVVISKAKDPQHRFENEGKVANSYPESRETETKISETVQPADVILSSQSDHVKQLTEDSSKTRKPNAYTHAINKKLVSQKPSVGIIIRETKKLHERTEAMEAPATDKCDMEGVPVNSLPPMKDVHSLTVDDLHIMARERKLRGYSKLRKKELQKLLGLEPQDSVMIHFSAPQID</sequence>
<dbReference type="PANTHER" id="PTHR34449:SF2">
    <property type="entry name" value="RHO TERMINATION FACTOR"/>
    <property type="match status" value="1"/>
</dbReference>
<keyword evidence="1" id="KW-0175">Coiled coil</keyword>
<feature type="coiled-coil region" evidence="1">
    <location>
        <begin position="55"/>
        <end position="82"/>
    </location>
</feature>
<comment type="caution">
    <text evidence="3">The sequence shown here is derived from an EMBL/GenBank/DDBJ whole genome shotgun (WGS) entry which is preliminary data.</text>
</comment>
<protein>
    <recommendedName>
        <fullName evidence="5">Rho termination factor N-terminal domain-containing protein</fullName>
    </recommendedName>
</protein>
<proteinExistence type="predicted"/>
<dbReference type="Proteomes" id="UP000826271">
    <property type="component" value="Unassembled WGS sequence"/>
</dbReference>
<evidence type="ECO:0008006" key="5">
    <source>
        <dbReference type="Google" id="ProtNLM"/>
    </source>
</evidence>
<evidence type="ECO:0000256" key="1">
    <source>
        <dbReference type="SAM" id="Coils"/>
    </source>
</evidence>
<dbReference type="EMBL" id="WHWC01000012">
    <property type="protein sequence ID" value="KAG8372002.1"/>
    <property type="molecule type" value="Genomic_DNA"/>
</dbReference>
<evidence type="ECO:0000313" key="3">
    <source>
        <dbReference type="EMBL" id="KAG8372002.1"/>
    </source>
</evidence>